<protein>
    <submittedName>
        <fullName evidence="3">MerR family regulatory protein</fullName>
    </submittedName>
</protein>
<feature type="domain" description="HTH merR-type" evidence="2">
    <location>
        <begin position="10"/>
        <end position="78"/>
    </location>
</feature>
<dbReference type="InterPro" id="IPR009061">
    <property type="entry name" value="DNA-bd_dom_put_sf"/>
</dbReference>
<feature type="compositionally biased region" description="Acidic residues" evidence="1">
    <location>
        <begin position="224"/>
        <end position="233"/>
    </location>
</feature>
<gene>
    <name evidence="3" type="ORF">ROA7745_03059</name>
</gene>
<keyword evidence="4" id="KW-1185">Reference proteome</keyword>
<dbReference type="PROSITE" id="PS50937">
    <property type="entry name" value="HTH_MERR_2"/>
    <property type="match status" value="1"/>
</dbReference>
<evidence type="ECO:0000256" key="1">
    <source>
        <dbReference type="SAM" id="MobiDB-lite"/>
    </source>
</evidence>
<dbReference type="SUPFAM" id="SSF46955">
    <property type="entry name" value="Putative DNA-binding domain"/>
    <property type="match status" value="1"/>
</dbReference>
<dbReference type="Pfam" id="PF13411">
    <property type="entry name" value="MerR_1"/>
    <property type="match status" value="1"/>
</dbReference>
<dbReference type="CDD" id="cd04765">
    <property type="entry name" value="HTH_MlrA-like_sg2"/>
    <property type="match status" value="1"/>
</dbReference>
<dbReference type="Gene3D" id="1.10.1660.10">
    <property type="match status" value="1"/>
</dbReference>
<accession>A0A1X7BUA8</accession>
<sequence length="277" mass="29477">MAKSADAFRTISEVADWLETPAHVLRFWESKFKQLKPVKRAGGRRYYRPTDMLLLGGIKKLLHVDGMTIKGVQKLLRENGVKHVAGHSQPLDDVTEAEVQEAAIGEQARTVSPPAETVAAFQSSETGTPATGDGDAEAAITEAAQSDPGQQEQTRDTTPDPENVSETVTDTDATPASEVADDALESDVPVMPSFSHRPAPTDTKQEEQEADATAATPAIATPDLPDDPADDIDAAPGVLAQIADIRPPISDKTAERLSPILDRLRENAGGNGSGEVR</sequence>
<feature type="compositionally biased region" description="Polar residues" evidence="1">
    <location>
        <begin position="120"/>
        <end position="129"/>
    </location>
</feature>
<feature type="compositionally biased region" description="Low complexity" evidence="1">
    <location>
        <begin position="211"/>
        <end position="223"/>
    </location>
</feature>
<evidence type="ECO:0000313" key="3">
    <source>
        <dbReference type="EMBL" id="SMC13217.1"/>
    </source>
</evidence>
<dbReference type="AlphaFoldDB" id="A0A1X7BUA8"/>
<dbReference type="GO" id="GO:0006355">
    <property type="term" value="P:regulation of DNA-templated transcription"/>
    <property type="evidence" value="ECO:0007669"/>
    <property type="project" value="InterPro"/>
</dbReference>
<organism evidence="3 4">
    <name type="scientific">Roseovarius aestuarii</name>
    <dbReference type="NCBI Taxonomy" id="475083"/>
    <lineage>
        <taxon>Bacteria</taxon>
        <taxon>Pseudomonadati</taxon>
        <taxon>Pseudomonadota</taxon>
        <taxon>Alphaproteobacteria</taxon>
        <taxon>Rhodobacterales</taxon>
        <taxon>Roseobacteraceae</taxon>
        <taxon>Roseovarius</taxon>
    </lineage>
</organism>
<dbReference type="RefSeq" id="WP_223413003.1">
    <property type="nucleotide sequence ID" value="NZ_FWXB01000012.1"/>
</dbReference>
<dbReference type="Proteomes" id="UP000193224">
    <property type="component" value="Unassembled WGS sequence"/>
</dbReference>
<dbReference type="GO" id="GO:0003677">
    <property type="term" value="F:DNA binding"/>
    <property type="evidence" value="ECO:0007669"/>
    <property type="project" value="InterPro"/>
</dbReference>
<dbReference type="InterPro" id="IPR000551">
    <property type="entry name" value="MerR-type_HTH_dom"/>
</dbReference>
<reference evidence="3 4" key="1">
    <citation type="submission" date="2017-03" db="EMBL/GenBank/DDBJ databases">
        <authorList>
            <person name="Afonso C.L."/>
            <person name="Miller P.J."/>
            <person name="Scott M.A."/>
            <person name="Spackman E."/>
            <person name="Goraichik I."/>
            <person name="Dimitrov K.M."/>
            <person name="Suarez D.L."/>
            <person name="Swayne D.E."/>
        </authorList>
    </citation>
    <scope>NUCLEOTIDE SEQUENCE [LARGE SCALE GENOMIC DNA]</scope>
    <source>
        <strain evidence="3 4">CECT 7745</strain>
    </source>
</reference>
<evidence type="ECO:0000313" key="4">
    <source>
        <dbReference type="Proteomes" id="UP000193224"/>
    </source>
</evidence>
<feature type="compositionally biased region" description="Polar residues" evidence="1">
    <location>
        <begin position="164"/>
        <end position="174"/>
    </location>
</feature>
<name>A0A1X7BUA8_9RHOB</name>
<feature type="compositionally biased region" description="Polar residues" evidence="1">
    <location>
        <begin position="143"/>
        <end position="152"/>
    </location>
</feature>
<evidence type="ECO:0000259" key="2">
    <source>
        <dbReference type="PROSITE" id="PS50937"/>
    </source>
</evidence>
<feature type="region of interest" description="Disordered" evidence="1">
    <location>
        <begin position="105"/>
        <end position="277"/>
    </location>
</feature>
<dbReference type="EMBL" id="FWXB01000012">
    <property type="protein sequence ID" value="SMC13217.1"/>
    <property type="molecule type" value="Genomic_DNA"/>
</dbReference>
<dbReference type="SMART" id="SM00422">
    <property type="entry name" value="HTH_MERR"/>
    <property type="match status" value="1"/>
</dbReference>
<proteinExistence type="predicted"/>